<gene>
    <name evidence="2" type="ORF">Loak_2209</name>
</gene>
<evidence type="ECO:0000313" key="2">
    <source>
        <dbReference type="EMBL" id="KTD37073.1"/>
    </source>
</evidence>
<dbReference type="PATRIC" id="fig|29423.5.peg.2318"/>
<dbReference type="AlphaFoldDB" id="A0A0W0WXQ8"/>
<evidence type="ECO:0000313" key="3">
    <source>
        <dbReference type="Proteomes" id="UP000054858"/>
    </source>
</evidence>
<evidence type="ECO:0000259" key="1">
    <source>
        <dbReference type="Pfam" id="PF07812"/>
    </source>
</evidence>
<organism evidence="2 3">
    <name type="scientific">Legionella oakridgensis</name>
    <dbReference type="NCBI Taxonomy" id="29423"/>
    <lineage>
        <taxon>Bacteria</taxon>
        <taxon>Pseudomonadati</taxon>
        <taxon>Pseudomonadota</taxon>
        <taxon>Gammaproteobacteria</taxon>
        <taxon>Legionellales</taxon>
        <taxon>Legionellaceae</taxon>
        <taxon>Legionella</taxon>
    </lineage>
</organism>
<comment type="caution">
    <text evidence="2">The sequence shown here is derived from an EMBL/GenBank/DDBJ whole genome shotgun (WGS) entry which is preliminary data.</text>
</comment>
<dbReference type="Proteomes" id="UP000054858">
    <property type="component" value="Unassembled WGS sequence"/>
</dbReference>
<sequence length="509" mass="58393">MFFPHELYCEKDHDKLPSSRNLLFFGKTMHNIHVFLGPSLDLNIAREILPNAHYHPPIQCGDIIRSMRLNPGMIVIIDGLYETTAAVWHKEILFAIQAGIEVWGAASMGALRAAELHHYGMKGFGDIFHDFKEGKLSDDDEVAVLHLSQVDEFSAINDAMVNIRATCELALSKKILTLAAKNSLIAYCKAQFYPYRSLKKAVLYLSETDRQSYTAFAKWLDNYGVVDIKKNDALSLLKHIKASYTSAIYSKKLVQTKPLNSMTCFLRELILFANTTPFQHSSPWLPHIEHQLQTLHTQSPMEYMLLAEIVSFMQKLAMLASNDKKSINNEALINYIRKNQLYSPEQDFAFYENHPLLSDVYLLICQAVCLAHLTSETLDKYLPIIAHYYALPPALVAKSQKRLRVILIIIFSINQHVHQTNLTISQKHLPYHLKQLKKWRNYSHAQFKSWINQIGINRQVFTSFLSAYVSASSVHLLGMIKINYHHWLYDAYSLYFDNQVSITNHSVVT</sequence>
<name>A0A0W0WXQ8_9GAMM</name>
<accession>A0A0W0WXQ8</accession>
<dbReference type="InterPro" id="IPR012924">
    <property type="entry name" value="TfuA_core"/>
</dbReference>
<reference evidence="2 3" key="1">
    <citation type="submission" date="2015-11" db="EMBL/GenBank/DDBJ databases">
        <title>Genomic analysis of 38 Legionella species identifies large and diverse effector repertoires.</title>
        <authorList>
            <person name="Burstein D."/>
            <person name="Amaro F."/>
            <person name="Zusman T."/>
            <person name="Lifshitz Z."/>
            <person name="Cohen O."/>
            <person name="Gilbert J.A."/>
            <person name="Pupko T."/>
            <person name="Shuman H.A."/>
            <person name="Segal G."/>
        </authorList>
    </citation>
    <scope>NUCLEOTIDE SEQUENCE [LARGE SCALE GENOMIC DNA]</scope>
    <source>
        <strain evidence="2 3">Oak Ridge-10</strain>
    </source>
</reference>
<dbReference type="Pfam" id="PF07812">
    <property type="entry name" value="TfuA"/>
    <property type="match status" value="1"/>
</dbReference>
<protein>
    <submittedName>
        <fullName evidence="2">TfuA-like protein</fullName>
    </submittedName>
</protein>
<dbReference type="EMBL" id="LNYP01000031">
    <property type="protein sequence ID" value="KTD37073.1"/>
    <property type="molecule type" value="Genomic_DNA"/>
</dbReference>
<feature type="domain" description="TfuA-like core" evidence="1">
    <location>
        <begin position="78"/>
        <end position="197"/>
    </location>
</feature>
<proteinExistence type="predicted"/>